<evidence type="ECO:0000256" key="9">
    <source>
        <dbReference type="ARBA" id="ARBA00022801"/>
    </source>
</evidence>
<dbReference type="InterPro" id="IPR029069">
    <property type="entry name" value="HotDog_dom_sf"/>
</dbReference>
<comment type="catalytic activity">
    <reaction evidence="16">
        <text>a (3R)-hydroxyacyl-[ACP] = a (2E)-enoyl-[ACP] + H2O</text>
        <dbReference type="Rhea" id="RHEA:13097"/>
        <dbReference type="Rhea" id="RHEA-COMP:9925"/>
        <dbReference type="Rhea" id="RHEA-COMP:9945"/>
        <dbReference type="ChEBI" id="CHEBI:15377"/>
        <dbReference type="ChEBI" id="CHEBI:78784"/>
        <dbReference type="ChEBI" id="CHEBI:78827"/>
        <dbReference type="EC" id="4.2.1.59"/>
    </reaction>
</comment>
<dbReference type="GO" id="GO:0016020">
    <property type="term" value="C:membrane"/>
    <property type="evidence" value="ECO:0007669"/>
    <property type="project" value="GOC"/>
</dbReference>
<evidence type="ECO:0000256" key="15">
    <source>
        <dbReference type="HAMAP-Rule" id="MF_00388"/>
    </source>
</evidence>
<dbReference type="EMBL" id="SOJN01000074">
    <property type="protein sequence ID" value="TET45907.1"/>
    <property type="molecule type" value="Genomic_DNA"/>
</dbReference>
<feature type="binding site" evidence="15">
    <location>
        <position position="251"/>
    </location>
    <ligand>
        <name>Zn(2+)</name>
        <dbReference type="ChEBI" id="CHEBI:29105"/>
    </ligand>
</feature>
<proteinExistence type="inferred from homology"/>
<dbReference type="Proteomes" id="UP000315525">
    <property type="component" value="Unassembled WGS sequence"/>
</dbReference>
<dbReference type="AlphaFoldDB" id="A0A523UTM0"/>
<dbReference type="InterPro" id="IPR010084">
    <property type="entry name" value="FabZ"/>
</dbReference>
<feature type="binding site" evidence="15">
    <location>
        <position position="247"/>
    </location>
    <ligand>
        <name>Zn(2+)</name>
        <dbReference type="ChEBI" id="CHEBI:29105"/>
    </ligand>
</feature>
<dbReference type="SUPFAM" id="SSF54637">
    <property type="entry name" value="Thioesterase/thiol ester dehydrase-isomerase"/>
    <property type="match status" value="1"/>
</dbReference>
<comment type="caution">
    <text evidence="17">The sequence shown here is derived from an EMBL/GenBank/DDBJ whole genome shotgun (WGS) entry which is preliminary data.</text>
</comment>
<dbReference type="CDD" id="cd01288">
    <property type="entry name" value="FabZ"/>
    <property type="match status" value="1"/>
</dbReference>
<evidence type="ECO:0000256" key="3">
    <source>
        <dbReference type="ARBA" id="ARBA00004496"/>
    </source>
</evidence>
<dbReference type="UniPathway" id="UPA00359">
    <property type="reaction ID" value="UER00478"/>
</dbReference>
<dbReference type="PANTHER" id="PTHR33694:SF1">
    <property type="entry name" value="UDP-3-O-ACYL-N-ACETYLGLUCOSAMINE DEACETYLASE 1, MITOCHONDRIAL-RELATED"/>
    <property type="match status" value="1"/>
</dbReference>
<keyword evidence="6 15" id="KW-0444">Lipid biosynthesis</keyword>
<evidence type="ECO:0000256" key="14">
    <source>
        <dbReference type="ARBA" id="ARBA00025049"/>
    </source>
</evidence>
<protein>
    <recommendedName>
        <fullName evidence="15 16">Multifunctional fusion protein</fullName>
    </recommendedName>
    <domain>
        <recommendedName>
            <fullName evidence="16">3-hydroxyacyl-[acyl-carrier-protein] dehydratase FabZ</fullName>
            <ecNumber evidence="16">4.2.1.59</ecNumber>
        </recommendedName>
        <alternativeName>
            <fullName evidence="16">(3R)-hydroxymyristoyl-[acyl-carrier-protein] dehydratase</fullName>
        </alternativeName>
        <alternativeName>
            <fullName evidence="16">Beta-hydroxyacyl-ACP dehydratase</fullName>
            <shortName evidence="16">(3R)-hydroxymyristoyl-ACP dehydrase</shortName>
        </alternativeName>
    </domain>
    <domain>
        <recommendedName>
            <fullName evidence="15">UDP-3-O-acyl-N-acetylglucosamine deacetylase</fullName>
            <shortName evidence="15">UDP-3-O-acyl-GlcNAc deacetylase</shortName>
            <ecNumber evidence="15">3.5.1.108</ecNumber>
        </recommendedName>
        <alternativeName>
            <fullName evidence="15">UDP-3-O-[R-3-hydroxymyristoyl]-N-acetylglucosamine deacetylase</fullName>
        </alternativeName>
    </domain>
</protein>
<dbReference type="Gene3D" id="3.30.1700.10">
    <property type="entry name" value="lpxc deacetylase, domain 2"/>
    <property type="match status" value="1"/>
</dbReference>
<comment type="pathway">
    <text evidence="4 15">Glycolipid biosynthesis; lipid IV(A) biosynthesis; lipid IV(A) from (3R)-3-hydroxytetradecanoyl-[acyl-carrier-protein] and UDP-N-acetyl-alpha-D-glucosamine: step 2/6.</text>
</comment>
<keyword evidence="9 15" id="KW-0378">Hydrolase</keyword>
<dbReference type="NCBIfam" id="NF009667">
    <property type="entry name" value="PRK13188.1"/>
    <property type="match status" value="1"/>
</dbReference>
<evidence type="ECO:0000313" key="18">
    <source>
        <dbReference type="Proteomes" id="UP000315525"/>
    </source>
</evidence>
<feature type="binding site" evidence="15">
    <location>
        <position position="90"/>
    </location>
    <ligand>
        <name>Zn(2+)</name>
        <dbReference type="ChEBI" id="CHEBI:29105"/>
    </ligand>
</feature>
<dbReference type="PANTHER" id="PTHR33694">
    <property type="entry name" value="UDP-3-O-ACYL-N-ACETYLGLUCOSAMINE DEACETYLASE 1, MITOCHONDRIAL-RELATED"/>
    <property type="match status" value="1"/>
</dbReference>
<dbReference type="InterPro" id="IPR015870">
    <property type="entry name" value="UDP-acyl_N-AcGlcN_deAcase_N"/>
</dbReference>
<dbReference type="FunFam" id="3.10.129.10:FF:000001">
    <property type="entry name" value="3-hydroxyacyl-[acyl-carrier-protein] dehydratase FabZ"/>
    <property type="match status" value="1"/>
</dbReference>
<evidence type="ECO:0000256" key="13">
    <source>
        <dbReference type="ARBA" id="ARBA00024535"/>
    </source>
</evidence>
<feature type="active site" evidence="16">
    <location>
        <position position="340"/>
    </location>
</feature>
<dbReference type="GO" id="GO:0103117">
    <property type="term" value="F:UDP-3-O-acyl-N-acetylglucosamine deacetylase activity"/>
    <property type="evidence" value="ECO:0007669"/>
    <property type="project" value="UniProtKB-UniRule"/>
</dbReference>
<evidence type="ECO:0000256" key="12">
    <source>
        <dbReference type="ARBA" id="ARBA00023239"/>
    </source>
</evidence>
<dbReference type="EC" id="3.5.1.108" evidence="15"/>
<comment type="similarity">
    <text evidence="15">Belongs to the LpxC family.</text>
</comment>
<evidence type="ECO:0000256" key="11">
    <source>
        <dbReference type="ARBA" id="ARBA00023098"/>
    </source>
</evidence>
<dbReference type="NCBIfam" id="NF000582">
    <property type="entry name" value="PRK00006.1"/>
    <property type="match status" value="1"/>
</dbReference>
<dbReference type="HAMAP" id="MF_00388">
    <property type="entry name" value="LpxC"/>
    <property type="match status" value="1"/>
</dbReference>
<reference evidence="17 18" key="1">
    <citation type="submission" date="2019-03" db="EMBL/GenBank/DDBJ databases">
        <title>Metabolic potential of uncultured bacteria and archaea associated with petroleum seepage in deep-sea sediments.</title>
        <authorList>
            <person name="Dong X."/>
            <person name="Hubert C."/>
        </authorList>
    </citation>
    <scope>NUCLEOTIDE SEQUENCE [LARGE SCALE GENOMIC DNA]</scope>
    <source>
        <strain evidence="17">E44_bin18</strain>
    </source>
</reference>
<dbReference type="InterPro" id="IPR004463">
    <property type="entry name" value="UDP-acyl_GlcNac_deAcase"/>
</dbReference>
<comment type="catalytic activity">
    <reaction evidence="13 15">
        <text>a UDP-3-O-[(3R)-3-hydroxyacyl]-N-acetyl-alpha-D-glucosamine + H2O = a UDP-3-O-[(3R)-3-hydroxyacyl]-alpha-D-glucosamine + acetate</text>
        <dbReference type="Rhea" id="RHEA:67816"/>
        <dbReference type="ChEBI" id="CHEBI:15377"/>
        <dbReference type="ChEBI" id="CHEBI:30089"/>
        <dbReference type="ChEBI" id="CHEBI:137740"/>
        <dbReference type="ChEBI" id="CHEBI:173225"/>
        <dbReference type="EC" id="3.5.1.108"/>
    </reaction>
</comment>
<accession>A0A523UTM0</accession>
<evidence type="ECO:0000256" key="7">
    <source>
        <dbReference type="ARBA" id="ARBA00022556"/>
    </source>
</evidence>
<keyword evidence="8 15" id="KW-0479">Metal-binding</keyword>
<gene>
    <name evidence="15" type="primary">lpxC</name>
    <name evidence="16" type="synonym">fabZ</name>
    <name evidence="17" type="ORF">E3J62_06130</name>
</gene>
<evidence type="ECO:0000313" key="17">
    <source>
        <dbReference type="EMBL" id="TET45907.1"/>
    </source>
</evidence>
<dbReference type="Pfam" id="PF07977">
    <property type="entry name" value="FabA"/>
    <property type="match status" value="1"/>
</dbReference>
<organism evidence="17 18">
    <name type="scientific">candidate division TA06 bacterium</name>
    <dbReference type="NCBI Taxonomy" id="2250710"/>
    <lineage>
        <taxon>Bacteria</taxon>
        <taxon>Bacteria division TA06</taxon>
    </lineage>
</organism>
<evidence type="ECO:0000256" key="1">
    <source>
        <dbReference type="ARBA" id="ARBA00001947"/>
    </source>
</evidence>
<sequence>MTKGLRNWSKKVERPQKTIAGETACSGIGLHSGKTSEVRFLPAKPDKGIVFKRTDLKGSPSLKPTLDSVNYTIHQTSIREGDTEVLTVEHLLCAAYGMEIDNMIVEINGPEIPIMDGSAKPFMEAFNNAGVVDQKNSCSPKTLQHPVKYEKDGVCIAALPSDSLTITFGIQYDHPHLLSQYARFEITPEVFQNELAPARTYSFDEWVKPLRKKGLIKGGSLENAILIGENGLVNKEPLRFKDEFARHKIADMIGNIAMLGYPLHADIYAFKSGHLHNVQFLKKLRKEVGGLKPAFEIADILKIMPHRYPFLLVDRILELEENRVVGTKNVTINEPFFAGHFPGHPIMPGVLIVESMAQVGGFLLLHKVDQSDGKIVYFTKIADVKFRKPVTPGDQLRSVVTLVKYKKNLCVIKGQAFVGRDLVCEGTLTAMMVDK</sequence>
<dbReference type="NCBIfam" id="TIGR01750">
    <property type="entry name" value="fabZ"/>
    <property type="match status" value="1"/>
</dbReference>
<dbReference type="NCBIfam" id="TIGR00325">
    <property type="entry name" value="lpxC"/>
    <property type="match status" value="1"/>
</dbReference>
<dbReference type="GO" id="GO:0006633">
    <property type="term" value="P:fatty acid biosynthetic process"/>
    <property type="evidence" value="ECO:0007669"/>
    <property type="project" value="UniProtKB-UniRule"/>
</dbReference>
<dbReference type="Gene3D" id="3.10.129.10">
    <property type="entry name" value="Hotdog Thioesterase"/>
    <property type="match status" value="1"/>
</dbReference>
<keyword evidence="5 16" id="KW-0963">Cytoplasm</keyword>
<evidence type="ECO:0000256" key="2">
    <source>
        <dbReference type="ARBA" id="ARBA00002923"/>
    </source>
</evidence>
<comment type="cofactor">
    <cofactor evidence="1 15">
        <name>Zn(2+)</name>
        <dbReference type="ChEBI" id="CHEBI:29105"/>
    </cofactor>
</comment>
<dbReference type="EC" id="4.2.1.59" evidence="16"/>
<comment type="subcellular location">
    <subcellularLocation>
        <location evidence="3 16">Cytoplasm</location>
    </subcellularLocation>
</comment>
<dbReference type="Pfam" id="PF03331">
    <property type="entry name" value="LpxC"/>
    <property type="match status" value="1"/>
</dbReference>
<comment type="function">
    <text evidence="14 16">Involved in unsaturated fatty acids biosynthesis. Catalyzes the dehydration of short chain beta-hydroxyacyl-ACPs and long chain saturated and unsaturated beta-hydroxyacyl-ACPs.</text>
</comment>
<dbReference type="InterPro" id="IPR011334">
    <property type="entry name" value="UDP-acyl_GlcNac_deAcase_C"/>
</dbReference>
<keyword evidence="12 16" id="KW-0456">Lyase</keyword>
<feature type="active site" description="Proton donor" evidence="15">
    <location>
        <position position="274"/>
    </location>
</feature>
<evidence type="ECO:0000256" key="5">
    <source>
        <dbReference type="ARBA" id="ARBA00022490"/>
    </source>
</evidence>
<dbReference type="InterPro" id="IPR020568">
    <property type="entry name" value="Ribosomal_Su5_D2-typ_SF"/>
</dbReference>
<evidence type="ECO:0000256" key="6">
    <source>
        <dbReference type="ARBA" id="ARBA00022516"/>
    </source>
</evidence>
<dbReference type="GO" id="GO:0019171">
    <property type="term" value="F:(3R)-hydroxyacyl-[acyl-carrier-protein] dehydratase activity"/>
    <property type="evidence" value="ECO:0007669"/>
    <property type="project" value="UniProtKB-EC"/>
</dbReference>
<dbReference type="InterPro" id="IPR013114">
    <property type="entry name" value="FabA_FabZ"/>
</dbReference>
<keyword evidence="11 15" id="KW-0443">Lipid metabolism</keyword>
<dbReference type="Gene3D" id="3.30.230.20">
    <property type="entry name" value="lpxc deacetylase, domain 1"/>
    <property type="match status" value="1"/>
</dbReference>
<evidence type="ECO:0000256" key="16">
    <source>
        <dbReference type="HAMAP-Rule" id="MF_00406"/>
    </source>
</evidence>
<comment type="function">
    <text evidence="2 15">Catalyzes the hydrolysis of UDP-3-O-myristoyl-N-acetylglucosamine to form UDP-3-O-myristoylglucosamine and acetate, the committed step in lipid A biosynthesis.</text>
</comment>
<dbReference type="HAMAP" id="MF_00406">
    <property type="entry name" value="FabZ"/>
    <property type="match status" value="1"/>
</dbReference>
<keyword evidence="10 15" id="KW-0862">Zinc</keyword>
<evidence type="ECO:0000256" key="4">
    <source>
        <dbReference type="ARBA" id="ARBA00005002"/>
    </source>
</evidence>
<dbReference type="SUPFAM" id="SSF54211">
    <property type="entry name" value="Ribosomal protein S5 domain 2-like"/>
    <property type="match status" value="2"/>
</dbReference>
<dbReference type="GO" id="GO:0046872">
    <property type="term" value="F:metal ion binding"/>
    <property type="evidence" value="ECO:0007669"/>
    <property type="project" value="UniProtKB-KW"/>
</dbReference>
<dbReference type="GO" id="GO:0009245">
    <property type="term" value="P:lipid A biosynthetic process"/>
    <property type="evidence" value="ECO:0007669"/>
    <property type="project" value="UniProtKB-UniRule"/>
</dbReference>
<dbReference type="GO" id="GO:0005737">
    <property type="term" value="C:cytoplasm"/>
    <property type="evidence" value="ECO:0007669"/>
    <property type="project" value="UniProtKB-SubCell"/>
</dbReference>
<name>A0A523UTM0_UNCT6</name>
<evidence type="ECO:0000256" key="10">
    <source>
        <dbReference type="ARBA" id="ARBA00022833"/>
    </source>
</evidence>
<evidence type="ECO:0000256" key="8">
    <source>
        <dbReference type="ARBA" id="ARBA00022723"/>
    </source>
</evidence>
<comment type="similarity">
    <text evidence="16">Belongs to the thioester dehydratase family. FabZ subfamily.</text>
</comment>
<keyword evidence="7 15" id="KW-0441">Lipid A biosynthesis</keyword>